<reference evidence="2 3" key="1">
    <citation type="journal article" date="2024" name="bioRxiv">
        <title>A reference genome for Trichogramma kaykai: A tiny desert-dwelling parasitoid wasp with competing sex-ratio distorters.</title>
        <authorList>
            <person name="Culotta J."/>
            <person name="Lindsey A.R."/>
        </authorList>
    </citation>
    <scope>NUCLEOTIDE SEQUENCE [LARGE SCALE GENOMIC DNA]</scope>
    <source>
        <strain evidence="2 3">KSX58</strain>
    </source>
</reference>
<accession>A0ABD2XLQ8</accession>
<feature type="region of interest" description="Disordered" evidence="1">
    <location>
        <begin position="142"/>
        <end position="194"/>
    </location>
</feature>
<name>A0ABD2XLQ8_9HYME</name>
<feature type="compositionally biased region" description="Basic and acidic residues" evidence="1">
    <location>
        <begin position="7"/>
        <end position="25"/>
    </location>
</feature>
<dbReference type="AlphaFoldDB" id="A0ABD2XLQ8"/>
<keyword evidence="3" id="KW-1185">Reference proteome</keyword>
<evidence type="ECO:0000256" key="1">
    <source>
        <dbReference type="SAM" id="MobiDB-lite"/>
    </source>
</evidence>
<evidence type="ECO:0000313" key="2">
    <source>
        <dbReference type="EMBL" id="KAL3405747.1"/>
    </source>
</evidence>
<evidence type="ECO:0000313" key="3">
    <source>
        <dbReference type="Proteomes" id="UP001627154"/>
    </source>
</evidence>
<feature type="compositionally biased region" description="Basic residues" evidence="1">
    <location>
        <begin position="179"/>
        <end position="194"/>
    </location>
</feature>
<organism evidence="2 3">
    <name type="scientific">Trichogramma kaykai</name>
    <dbReference type="NCBI Taxonomy" id="54128"/>
    <lineage>
        <taxon>Eukaryota</taxon>
        <taxon>Metazoa</taxon>
        <taxon>Ecdysozoa</taxon>
        <taxon>Arthropoda</taxon>
        <taxon>Hexapoda</taxon>
        <taxon>Insecta</taxon>
        <taxon>Pterygota</taxon>
        <taxon>Neoptera</taxon>
        <taxon>Endopterygota</taxon>
        <taxon>Hymenoptera</taxon>
        <taxon>Apocrita</taxon>
        <taxon>Proctotrupomorpha</taxon>
        <taxon>Chalcidoidea</taxon>
        <taxon>Trichogrammatidae</taxon>
        <taxon>Trichogramma</taxon>
    </lineage>
</organism>
<feature type="region of interest" description="Disordered" evidence="1">
    <location>
        <begin position="1"/>
        <end position="38"/>
    </location>
</feature>
<comment type="caution">
    <text evidence="2">The sequence shown here is derived from an EMBL/GenBank/DDBJ whole genome shotgun (WGS) entry which is preliminary data.</text>
</comment>
<dbReference type="Proteomes" id="UP001627154">
    <property type="component" value="Unassembled WGS sequence"/>
</dbReference>
<gene>
    <name evidence="2" type="ORF">TKK_001197</name>
</gene>
<dbReference type="EMBL" id="JBJJXI010000019">
    <property type="protein sequence ID" value="KAL3405747.1"/>
    <property type="molecule type" value="Genomic_DNA"/>
</dbReference>
<protein>
    <submittedName>
        <fullName evidence="2">Uncharacterized protein</fullName>
    </submittedName>
</protein>
<proteinExistence type="predicted"/>
<sequence>MPGKKLLTKEKEEEHRNAKEDRDVAEATPKPPAKEPRPGQFVLLLEHNRRLSIAAENGHDQNMEMSFVDKRPSKYSFRMRQKHAKFNLRMRLEFLKEFAPRLVHECQGFDHEEFEMESRYLSNAPHANVIFWKEHLKRRDAAQQPMVRNNAHQVDDIEQQPIDQDNMDEGDAASSQSGTHKKKGKSKGKNRKRK</sequence>